<keyword evidence="1" id="KW-1133">Transmembrane helix</keyword>
<evidence type="ECO:0000313" key="2">
    <source>
        <dbReference type="EMBL" id="KHJ99729.1"/>
    </source>
</evidence>
<keyword evidence="1" id="KW-0472">Membrane</keyword>
<sequence>MPAIIWLILDSFSFATQAPVLACELRSLREKSWMQRSVWYMIVTFFNLIFSFMLRGLTTKNQRHEVESVTSDRSR</sequence>
<name>A0A0B1TR54_OESDE</name>
<dbReference type="OrthoDB" id="5853718at2759"/>
<accession>A0A0B1TR54</accession>
<protein>
    <submittedName>
        <fullName evidence="2">Uncharacterized protein</fullName>
    </submittedName>
</protein>
<feature type="transmembrane region" description="Helical" evidence="1">
    <location>
        <begin position="38"/>
        <end position="57"/>
    </location>
</feature>
<reference evidence="2 3" key="1">
    <citation type="submission" date="2014-03" db="EMBL/GenBank/DDBJ databases">
        <title>Draft genome of the hookworm Oesophagostomum dentatum.</title>
        <authorList>
            <person name="Mitreva M."/>
        </authorList>
    </citation>
    <scope>NUCLEOTIDE SEQUENCE [LARGE SCALE GENOMIC DNA]</scope>
    <source>
        <strain evidence="2 3">OD-Hann</strain>
    </source>
</reference>
<gene>
    <name evidence="2" type="ORF">OESDEN_00285</name>
</gene>
<organism evidence="2 3">
    <name type="scientific">Oesophagostomum dentatum</name>
    <name type="common">Nodular worm</name>
    <dbReference type="NCBI Taxonomy" id="61180"/>
    <lineage>
        <taxon>Eukaryota</taxon>
        <taxon>Metazoa</taxon>
        <taxon>Ecdysozoa</taxon>
        <taxon>Nematoda</taxon>
        <taxon>Chromadorea</taxon>
        <taxon>Rhabditida</taxon>
        <taxon>Rhabditina</taxon>
        <taxon>Rhabditomorpha</taxon>
        <taxon>Strongyloidea</taxon>
        <taxon>Strongylidae</taxon>
        <taxon>Oesophagostomum</taxon>
    </lineage>
</organism>
<dbReference type="EMBL" id="KN549207">
    <property type="protein sequence ID" value="KHJ99729.1"/>
    <property type="molecule type" value="Genomic_DNA"/>
</dbReference>
<keyword evidence="3" id="KW-1185">Reference proteome</keyword>
<dbReference type="AlphaFoldDB" id="A0A0B1TR54"/>
<dbReference type="Proteomes" id="UP000053660">
    <property type="component" value="Unassembled WGS sequence"/>
</dbReference>
<evidence type="ECO:0000313" key="3">
    <source>
        <dbReference type="Proteomes" id="UP000053660"/>
    </source>
</evidence>
<keyword evidence="1" id="KW-0812">Transmembrane</keyword>
<proteinExistence type="predicted"/>
<evidence type="ECO:0000256" key="1">
    <source>
        <dbReference type="SAM" id="Phobius"/>
    </source>
</evidence>